<dbReference type="HOGENOM" id="CLU_3227628_0_0_2"/>
<proteinExistence type="predicted"/>
<sequence>MMRTEKNKGNIITKMNLLFAHLAFKGYSFTFSKYILDYNKLFY</sequence>
<evidence type="ECO:0000313" key="1">
    <source>
        <dbReference type="EMBL" id="AIF82600.1"/>
    </source>
</evidence>
<accession>A0A075MN71</accession>
<keyword evidence="2" id="KW-1185">Reference proteome</keyword>
<dbReference type="AlphaFoldDB" id="A0A075MN71"/>
<protein>
    <submittedName>
        <fullName evidence="1">Uncharacterized protein</fullName>
    </submittedName>
</protein>
<dbReference type="KEGG" id="nev:NTE_00519"/>
<organism evidence="1 2">
    <name type="scientific">Candidatus Nitrososphaera evergladensis SR1</name>
    <dbReference type="NCBI Taxonomy" id="1459636"/>
    <lineage>
        <taxon>Archaea</taxon>
        <taxon>Nitrososphaerota</taxon>
        <taxon>Nitrososphaeria</taxon>
        <taxon>Nitrososphaerales</taxon>
        <taxon>Nitrososphaeraceae</taxon>
        <taxon>Nitrososphaera</taxon>
    </lineage>
</organism>
<name>A0A075MN71_9ARCH</name>
<reference evidence="1 2" key="1">
    <citation type="journal article" date="2014" name="PLoS ONE">
        <title>Genome Sequence of Candidatus Nitrososphaera evergladensis from Group I.1b Enriched from Everglades Soil Reveals Novel Genomic Features of the Ammonia-Oxidizing Archaea.</title>
        <authorList>
            <person name="Zhalnina K.V."/>
            <person name="Dias R."/>
            <person name="Leonard M.T."/>
            <person name="Dorr de Quadros P."/>
            <person name="Camargo F.A."/>
            <person name="Drew J.C."/>
            <person name="Farmerie W.G."/>
            <person name="Daroub S.H."/>
            <person name="Triplett E.W."/>
        </authorList>
    </citation>
    <scope>NUCLEOTIDE SEQUENCE [LARGE SCALE GENOMIC DNA]</scope>
    <source>
        <strain evidence="1 2">SR1</strain>
    </source>
</reference>
<dbReference type="EMBL" id="CP007174">
    <property type="protein sequence ID" value="AIF82600.1"/>
    <property type="molecule type" value="Genomic_DNA"/>
</dbReference>
<evidence type="ECO:0000313" key="2">
    <source>
        <dbReference type="Proteomes" id="UP000028194"/>
    </source>
</evidence>
<gene>
    <name evidence="1" type="ORF">NTE_00519</name>
</gene>
<dbReference type="Proteomes" id="UP000028194">
    <property type="component" value="Chromosome"/>
</dbReference>